<sequence>MGVGMQIAYLGFVGSAEIEAEASVQLVRIDRFARWVAGCHLALEALRNFDGSRSYDARLDLITRDYNMIPIEHVSDSDPQEAIRGAFDAAVHLLEKDGAKAGASLGGRRNDPD</sequence>
<name>A0A226WLW4_CABSO</name>
<dbReference type="AlphaFoldDB" id="A0A226WLW4"/>
<reference evidence="2" key="1">
    <citation type="submission" date="2017-01" db="EMBL/GenBank/DDBJ databases">
        <title>Genome Analysis of Deinococcus marmoris KOPRI26562.</title>
        <authorList>
            <person name="Kim J.H."/>
            <person name="Oh H.-M."/>
        </authorList>
    </citation>
    <scope>NUCLEOTIDE SEQUENCE [LARGE SCALE GENOMIC DNA]</scope>
    <source>
        <strain evidence="2">PAMC 26633</strain>
    </source>
</reference>
<comment type="caution">
    <text evidence="1">The sequence shown here is derived from an EMBL/GenBank/DDBJ whole genome shotgun (WGS) entry which is preliminary data.</text>
</comment>
<dbReference type="Gene3D" id="3.30.160.100">
    <property type="entry name" value="Ribosome hibernation promotion factor-like"/>
    <property type="match status" value="1"/>
</dbReference>
<accession>A0A226WLW4</accession>
<dbReference type="InterPro" id="IPR036567">
    <property type="entry name" value="RHF-like"/>
</dbReference>
<proteinExistence type="predicted"/>
<gene>
    <name evidence="1" type="ORF">BSU04_43305</name>
</gene>
<evidence type="ECO:0000313" key="2">
    <source>
        <dbReference type="Proteomes" id="UP000214720"/>
    </source>
</evidence>
<organism evidence="1 2">
    <name type="scientific">Caballeronia sordidicola</name>
    <name type="common">Burkholderia sordidicola</name>
    <dbReference type="NCBI Taxonomy" id="196367"/>
    <lineage>
        <taxon>Bacteria</taxon>
        <taxon>Pseudomonadati</taxon>
        <taxon>Pseudomonadota</taxon>
        <taxon>Betaproteobacteria</taxon>
        <taxon>Burkholderiales</taxon>
        <taxon>Burkholderiaceae</taxon>
        <taxon>Caballeronia</taxon>
    </lineage>
</organism>
<dbReference type="Proteomes" id="UP000214720">
    <property type="component" value="Unassembled WGS sequence"/>
</dbReference>
<protein>
    <submittedName>
        <fullName evidence="1">Cation transport ATPase</fullName>
    </submittedName>
</protein>
<dbReference type="EMBL" id="MTHB01000280">
    <property type="protein sequence ID" value="OXC72175.1"/>
    <property type="molecule type" value="Genomic_DNA"/>
</dbReference>
<evidence type="ECO:0000313" key="1">
    <source>
        <dbReference type="EMBL" id="OXC72175.1"/>
    </source>
</evidence>